<dbReference type="PANTHER" id="PTHR11254">
    <property type="entry name" value="HECT DOMAIN UBIQUITIN-PROTEIN LIGASE"/>
    <property type="match status" value="1"/>
</dbReference>
<feature type="region of interest" description="Disordered" evidence="10">
    <location>
        <begin position="142"/>
        <end position="256"/>
    </location>
</feature>
<dbReference type="InterPro" id="IPR001202">
    <property type="entry name" value="WW_dom"/>
</dbReference>
<dbReference type="Gene3D" id="3.30.2410.10">
    <property type="entry name" value="Hect, E3 ligase catalytic domain"/>
    <property type="match status" value="1"/>
</dbReference>
<dbReference type="CDD" id="cd04021">
    <property type="entry name" value="C2_E3_ubiquitin_ligase"/>
    <property type="match status" value="1"/>
</dbReference>
<dbReference type="GO" id="GO:0031623">
    <property type="term" value="P:receptor internalization"/>
    <property type="evidence" value="ECO:0007669"/>
    <property type="project" value="UniProtKB-ARBA"/>
</dbReference>
<dbReference type="Gene3D" id="3.90.1750.10">
    <property type="entry name" value="Hect, E3 ligase catalytic domains"/>
    <property type="match status" value="1"/>
</dbReference>
<dbReference type="SMART" id="SM00239">
    <property type="entry name" value="C2"/>
    <property type="match status" value="1"/>
</dbReference>
<dbReference type="PROSITE" id="PS50237">
    <property type="entry name" value="HECT"/>
    <property type="match status" value="1"/>
</dbReference>
<dbReference type="SUPFAM" id="SSF49562">
    <property type="entry name" value="C2 domain (Calcium/lipid-binding domain, CaLB)"/>
    <property type="match status" value="1"/>
</dbReference>
<feature type="domain" description="WW" evidence="12">
    <location>
        <begin position="369"/>
        <end position="402"/>
    </location>
</feature>
<feature type="active site" description="Glycyl thioester intermediate" evidence="8 9">
    <location>
        <position position="820"/>
    </location>
</feature>
<evidence type="ECO:0000259" key="12">
    <source>
        <dbReference type="PROSITE" id="PS50020"/>
    </source>
</evidence>
<reference evidence="14" key="1">
    <citation type="submission" date="2022-01" db="UniProtKB">
        <authorList>
            <consortium name="EnsemblMetazoa"/>
        </authorList>
    </citation>
    <scope>IDENTIFICATION</scope>
</reference>
<organism evidence="14 15">
    <name type="scientific">Cimex lectularius</name>
    <name type="common">Bed bug</name>
    <name type="synonym">Acanthia lectularia</name>
    <dbReference type="NCBI Taxonomy" id="79782"/>
    <lineage>
        <taxon>Eukaryota</taxon>
        <taxon>Metazoa</taxon>
        <taxon>Ecdysozoa</taxon>
        <taxon>Arthropoda</taxon>
        <taxon>Hexapoda</taxon>
        <taxon>Insecta</taxon>
        <taxon>Pterygota</taxon>
        <taxon>Neoptera</taxon>
        <taxon>Paraneoptera</taxon>
        <taxon>Hemiptera</taxon>
        <taxon>Heteroptera</taxon>
        <taxon>Panheteroptera</taxon>
        <taxon>Cimicomorpha</taxon>
        <taxon>Cimicidae</taxon>
        <taxon>Cimex</taxon>
    </lineage>
</organism>
<feature type="compositionally biased region" description="Polar residues" evidence="10">
    <location>
        <begin position="237"/>
        <end position="252"/>
    </location>
</feature>
<dbReference type="Pfam" id="PF00632">
    <property type="entry name" value="HECT"/>
    <property type="match status" value="1"/>
</dbReference>
<dbReference type="InterPro" id="IPR050409">
    <property type="entry name" value="E3_ubiq-protein_ligase"/>
</dbReference>
<protein>
    <recommendedName>
        <fullName evidence="7">E3 ubiquitin-protein ligase</fullName>
        <ecNumber evidence="7">2.3.2.26</ecNumber>
    </recommendedName>
</protein>
<dbReference type="InterPro" id="IPR024928">
    <property type="entry name" value="E3_ub_ligase_SMURF1"/>
</dbReference>
<feature type="domain" description="C2" evidence="11">
    <location>
        <begin position="1"/>
        <end position="114"/>
    </location>
</feature>
<dbReference type="FunFam" id="3.90.1750.10:FF:000002">
    <property type="entry name" value="E3 ubiquitin-protein ligase"/>
    <property type="match status" value="1"/>
</dbReference>
<feature type="compositionally biased region" description="Polar residues" evidence="10">
    <location>
        <begin position="142"/>
        <end position="159"/>
    </location>
</feature>
<dbReference type="FunFam" id="2.20.70.10:FF:000005">
    <property type="entry name" value="E3 ubiquitin-protein ligase"/>
    <property type="match status" value="1"/>
</dbReference>
<dbReference type="RefSeq" id="XP_014253388.1">
    <property type="nucleotide sequence ID" value="XM_014397902.2"/>
</dbReference>
<evidence type="ECO:0000256" key="2">
    <source>
        <dbReference type="ARBA" id="ARBA00004906"/>
    </source>
</evidence>
<sequence>MLEQTNSSSLYYQLSLTIECAHLRVGTSFLKPNPYVEISVDDKTPRKTEIVKCTYQPKWNEQFTLLVTPYSNIQFRLLNHSTFRKDVTLGEKKLSLFDVLTHYNGKCEHIELTMDLMYEKHETRCKVGELIALLHGMKVDMTNINPPQDGTPNSTSSDGVRSGSGGNGESRAVINGGIRARNRPPEITTGANILSPHTSSSHSNSPASPSSGHIGPSGSLTSATNGAILNSPAAVNGNGSTEISRQGASNITPEEPLPAGWEMRYDLYGRRYYVDHNSRSTSWERPQALPKGWEMRRDPRGRIYYVDHNTRTTTWQRPNSERLQHFQHWQGERQHVVREGNQRFLYPLQGGGTVSAGGTPTTEEEQSLGPLPSGWEKRVQPDGRVYFVNHKNRTTQWEDPRTQGQEVGCDEPPLPPGWEIRLTEDGVRYFVDHNTRTTTFQDPRPGAPKGKSLATGEQGDSLPKGVYGVPRAYERSFRWKLSQFRYLCQSNVLPSHIKITVTRQTLFEDSYHQVMRLPAYELRRRLYIIFRGEEGLDYGGVSREWFFLLSHEVLNPMYCLFEYANKNNYSLQINPASYVNPDHLLYFKFIGRFIAMALYHGRFIYSGFTMPFYKRMLNKKLTMKDIESIDPEFYNSLVWIRENNIDDCGLEMFFSVDFEILGQVIHHELKEAGDKIRVDETNKEEYLRLMTEWRMTRGIEDQTKAFLDGFNEVVPLEWLKYFDERELELMLCGMQEVDVEDWQRNTIYRHYTRNSKQVLWFWQFVRQTDSEKRARLLQFVTGTCRVPVGGFAELMGSNGPQRFCIEKVGKETWLPRSHTCFNRLDLPPYKSYDQLVEKLNYAIEETEGFGQE</sequence>
<comment type="catalytic activity">
    <reaction evidence="1 7">
        <text>S-ubiquitinyl-[E2 ubiquitin-conjugating enzyme]-L-cysteine + [acceptor protein]-L-lysine = [E2 ubiquitin-conjugating enzyme]-L-cysteine + N(6)-ubiquitinyl-[acceptor protein]-L-lysine.</text>
        <dbReference type="EC" id="2.3.2.26"/>
    </reaction>
</comment>
<dbReference type="GeneID" id="106668797"/>
<feature type="compositionally biased region" description="Low complexity" evidence="10">
    <location>
        <begin position="195"/>
        <end position="219"/>
    </location>
</feature>
<feature type="domain" description="WW" evidence="12">
    <location>
        <begin position="287"/>
        <end position="320"/>
    </location>
</feature>
<dbReference type="SUPFAM" id="SSF56204">
    <property type="entry name" value="Hect, E3 ligase catalytic domain"/>
    <property type="match status" value="1"/>
</dbReference>
<dbReference type="GO" id="GO:0016567">
    <property type="term" value="P:protein ubiquitination"/>
    <property type="evidence" value="ECO:0007669"/>
    <property type="project" value="UniProtKB-UniPathway"/>
</dbReference>
<dbReference type="GO" id="GO:0008586">
    <property type="term" value="P:imaginal disc-derived wing vein morphogenesis"/>
    <property type="evidence" value="ECO:0007669"/>
    <property type="project" value="UniProtKB-ARBA"/>
</dbReference>
<dbReference type="OMA" id="YNGRCEY"/>
<evidence type="ECO:0000259" key="11">
    <source>
        <dbReference type="PROSITE" id="PS50004"/>
    </source>
</evidence>
<dbReference type="EnsemblMetazoa" id="XM_014397902.2">
    <property type="protein sequence ID" value="XP_014253388.1"/>
    <property type="gene ID" value="LOC106668797"/>
</dbReference>
<feature type="region of interest" description="Disordered" evidence="10">
    <location>
        <begin position="437"/>
        <end position="459"/>
    </location>
</feature>
<dbReference type="PROSITE" id="PS01159">
    <property type="entry name" value="WW_DOMAIN_1"/>
    <property type="match status" value="4"/>
</dbReference>
<dbReference type="SMART" id="SM00456">
    <property type="entry name" value="WW"/>
    <property type="match status" value="4"/>
</dbReference>
<dbReference type="GO" id="GO:0045879">
    <property type="term" value="P:negative regulation of smoothened signaling pathway"/>
    <property type="evidence" value="ECO:0007669"/>
    <property type="project" value="UniProtKB-ARBA"/>
</dbReference>
<dbReference type="Proteomes" id="UP000494040">
    <property type="component" value="Unassembled WGS sequence"/>
</dbReference>
<name>A0A8I6RYV9_CIMLE</name>
<dbReference type="InterPro" id="IPR000569">
    <property type="entry name" value="HECT_dom"/>
</dbReference>
<dbReference type="FunFam" id="3.90.1750.10:FF:000026">
    <property type="entry name" value="E3 ubiquitin-protein ligase HACE1"/>
    <property type="match status" value="1"/>
</dbReference>
<evidence type="ECO:0000313" key="14">
    <source>
        <dbReference type="EnsemblMetazoa" id="XP_014253388.1"/>
    </source>
</evidence>
<dbReference type="PANTHER" id="PTHR11254:SF429">
    <property type="entry name" value="E3 UBIQUITIN-PROTEIN LIGASE SU(DX)"/>
    <property type="match status" value="1"/>
</dbReference>
<dbReference type="GO" id="GO:0007219">
    <property type="term" value="P:Notch signaling pathway"/>
    <property type="evidence" value="ECO:0007669"/>
    <property type="project" value="UniProtKB-KW"/>
</dbReference>
<dbReference type="InterPro" id="IPR035983">
    <property type="entry name" value="Hect_E3_ubiquitin_ligase"/>
</dbReference>
<dbReference type="InterPro" id="IPR035892">
    <property type="entry name" value="C2_domain_sf"/>
</dbReference>
<dbReference type="PROSITE" id="PS50004">
    <property type="entry name" value="C2"/>
    <property type="match status" value="1"/>
</dbReference>
<dbReference type="InterPro" id="IPR000008">
    <property type="entry name" value="C2_dom"/>
</dbReference>
<evidence type="ECO:0000256" key="7">
    <source>
        <dbReference type="PIRNR" id="PIRNR001569"/>
    </source>
</evidence>
<dbReference type="KEGG" id="clec:106668797"/>
<dbReference type="SMART" id="SM00119">
    <property type="entry name" value="HECTc"/>
    <property type="match status" value="1"/>
</dbReference>
<evidence type="ECO:0000256" key="6">
    <source>
        <dbReference type="ARBA" id="ARBA00022976"/>
    </source>
</evidence>
<dbReference type="PROSITE" id="PS50020">
    <property type="entry name" value="WW_DOMAIN_2"/>
    <property type="match status" value="4"/>
</dbReference>
<keyword evidence="3 7" id="KW-0808">Transferase</keyword>
<evidence type="ECO:0000313" key="15">
    <source>
        <dbReference type="Proteomes" id="UP000494040"/>
    </source>
</evidence>
<feature type="region of interest" description="Disordered" evidence="10">
    <location>
        <begin position="352"/>
        <end position="376"/>
    </location>
</feature>
<feature type="domain" description="WW" evidence="12">
    <location>
        <begin position="255"/>
        <end position="288"/>
    </location>
</feature>
<dbReference type="OrthoDB" id="423283at2759"/>
<dbReference type="GO" id="GO:0005112">
    <property type="term" value="F:Notch binding"/>
    <property type="evidence" value="ECO:0007669"/>
    <property type="project" value="UniProtKB-ARBA"/>
</dbReference>
<dbReference type="GO" id="GO:0005737">
    <property type="term" value="C:cytoplasm"/>
    <property type="evidence" value="ECO:0007669"/>
    <property type="project" value="UniProtKB-ARBA"/>
</dbReference>
<keyword evidence="6" id="KW-0914">Notch signaling pathway</keyword>
<dbReference type="UniPathway" id="UPA00143"/>
<dbReference type="Gene3D" id="2.20.70.10">
    <property type="match status" value="3"/>
</dbReference>
<dbReference type="AlphaFoldDB" id="A0A8I6RYV9"/>
<evidence type="ECO:0000256" key="9">
    <source>
        <dbReference type="PROSITE-ProRule" id="PRU00104"/>
    </source>
</evidence>
<dbReference type="GO" id="GO:0061630">
    <property type="term" value="F:ubiquitin protein ligase activity"/>
    <property type="evidence" value="ECO:0007669"/>
    <property type="project" value="UniProtKB-EC"/>
</dbReference>
<dbReference type="Pfam" id="PF00168">
    <property type="entry name" value="C2"/>
    <property type="match status" value="1"/>
</dbReference>
<evidence type="ECO:0000256" key="10">
    <source>
        <dbReference type="SAM" id="MobiDB-lite"/>
    </source>
</evidence>
<dbReference type="Gene3D" id="2.60.40.150">
    <property type="entry name" value="C2 domain"/>
    <property type="match status" value="1"/>
</dbReference>
<dbReference type="GO" id="GO:0043161">
    <property type="term" value="P:proteasome-mediated ubiquitin-dependent protein catabolic process"/>
    <property type="evidence" value="ECO:0007669"/>
    <property type="project" value="TreeGrafter"/>
</dbReference>
<dbReference type="FunFam" id="2.20.70.10:FF:000146">
    <property type="entry name" value="E3 ubiquitin-protein ligase"/>
    <property type="match status" value="1"/>
</dbReference>
<dbReference type="FunFam" id="2.60.40.150:FF:000221">
    <property type="entry name" value="E3 ubiquitin-protein ligase"/>
    <property type="match status" value="1"/>
</dbReference>
<keyword evidence="5 7" id="KW-0833">Ubl conjugation pathway</keyword>
<keyword evidence="15" id="KW-1185">Reference proteome</keyword>
<evidence type="ECO:0000256" key="3">
    <source>
        <dbReference type="ARBA" id="ARBA00022679"/>
    </source>
</evidence>
<keyword evidence="4" id="KW-0677">Repeat</keyword>
<dbReference type="FunFam" id="3.30.2410.10:FF:000002">
    <property type="entry name" value="E3 ubiquitin-protein ligase HECW2"/>
    <property type="match status" value="1"/>
</dbReference>
<proteinExistence type="predicted"/>
<dbReference type="GO" id="GO:0045807">
    <property type="term" value="P:positive regulation of endocytosis"/>
    <property type="evidence" value="ECO:0007669"/>
    <property type="project" value="UniProtKB-ARBA"/>
</dbReference>
<dbReference type="FunFam" id="3.30.2160.10:FF:000003">
    <property type="entry name" value="E3 ubiquitin-protein ligase"/>
    <property type="match status" value="1"/>
</dbReference>
<feature type="domain" description="HECT" evidence="13">
    <location>
        <begin position="518"/>
        <end position="852"/>
    </location>
</feature>
<dbReference type="InterPro" id="IPR036020">
    <property type="entry name" value="WW_dom_sf"/>
</dbReference>
<dbReference type="CTD" id="33379"/>
<dbReference type="CDD" id="cd00201">
    <property type="entry name" value="WW"/>
    <property type="match status" value="4"/>
</dbReference>
<dbReference type="Gene3D" id="3.30.2160.10">
    <property type="entry name" value="Hect, E3 ligase catalytic domain"/>
    <property type="match status" value="1"/>
</dbReference>
<evidence type="ECO:0000256" key="1">
    <source>
        <dbReference type="ARBA" id="ARBA00000885"/>
    </source>
</evidence>
<comment type="pathway">
    <text evidence="2 7">Protein modification; protein ubiquitination.</text>
</comment>
<dbReference type="GO" id="GO:0045746">
    <property type="term" value="P:negative regulation of Notch signaling pathway"/>
    <property type="evidence" value="ECO:0007669"/>
    <property type="project" value="UniProtKB-ARBA"/>
</dbReference>
<accession>A0A8I6RYV9</accession>
<dbReference type="PIRSF" id="PIRSF001569">
    <property type="entry name" value="E3_ub_ligase_SMURF1"/>
    <property type="match status" value="1"/>
</dbReference>
<evidence type="ECO:0000256" key="8">
    <source>
        <dbReference type="PIRSR" id="PIRSR001569-1"/>
    </source>
</evidence>
<evidence type="ECO:0000256" key="4">
    <source>
        <dbReference type="ARBA" id="ARBA00022737"/>
    </source>
</evidence>
<feature type="domain" description="WW" evidence="12">
    <location>
        <begin position="412"/>
        <end position="445"/>
    </location>
</feature>
<evidence type="ECO:0000256" key="5">
    <source>
        <dbReference type="ARBA" id="ARBA00022786"/>
    </source>
</evidence>
<feature type="region of interest" description="Disordered" evidence="10">
    <location>
        <begin position="397"/>
        <end position="416"/>
    </location>
</feature>
<dbReference type="SUPFAM" id="SSF51045">
    <property type="entry name" value="WW domain"/>
    <property type="match status" value="4"/>
</dbReference>
<dbReference type="CDD" id="cd00078">
    <property type="entry name" value="HECTc"/>
    <property type="match status" value="1"/>
</dbReference>
<dbReference type="Pfam" id="PF00397">
    <property type="entry name" value="WW"/>
    <property type="match status" value="4"/>
</dbReference>
<evidence type="ECO:0000259" key="13">
    <source>
        <dbReference type="PROSITE" id="PS50237"/>
    </source>
</evidence>
<dbReference type="EC" id="2.3.2.26" evidence="7"/>